<protein>
    <submittedName>
        <fullName evidence="2">Uncharacterized protein</fullName>
    </submittedName>
</protein>
<feature type="coiled-coil region" evidence="1">
    <location>
        <begin position="90"/>
        <end position="117"/>
    </location>
</feature>
<organism evidence="2 3">
    <name type="scientific">Lentinula aff. detonsa</name>
    <dbReference type="NCBI Taxonomy" id="2804958"/>
    <lineage>
        <taxon>Eukaryota</taxon>
        <taxon>Fungi</taxon>
        <taxon>Dikarya</taxon>
        <taxon>Basidiomycota</taxon>
        <taxon>Agaricomycotina</taxon>
        <taxon>Agaricomycetes</taxon>
        <taxon>Agaricomycetidae</taxon>
        <taxon>Agaricales</taxon>
        <taxon>Marasmiineae</taxon>
        <taxon>Omphalotaceae</taxon>
        <taxon>Lentinula</taxon>
    </lineage>
</organism>
<name>A0AA38ND54_9AGAR</name>
<sequence length="120" mass="14085">MRVIIHKVTNTYQFCERCEYKRLQAITWAHRGSFIIIHVYGISNCWFVRLVKVKFGLNDVLKKLEDVAEVDFPMCTENIVQEMATLVARMEILEEVLKQVVCKVEQLKRIQAALQNEDLI</sequence>
<gene>
    <name evidence="2" type="ORF">GGU10DRAFT_332623</name>
</gene>
<dbReference type="EMBL" id="MU793323">
    <property type="protein sequence ID" value="KAJ3786106.1"/>
    <property type="molecule type" value="Genomic_DNA"/>
</dbReference>
<evidence type="ECO:0000313" key="2">
    <source>
        <dbReference type="EMBL" id="KAJ3786106.1"/>
    </source>
</evidence>
<accession>A0AA38ND54</accession>
<keyword evidence="3" id="KW-1185">Reference proteome</keyword>
<comment type="caution">
    <text evidence="2">The sequence shown here is derived from an EMBL/GenBank/DDBJ whole genome shotgun (WGS) entry which is preliminary data.</text>
</comment>
<dbReference type="Proteomes" id="UP001163798">
    <property type="component" value="Unassembled WGS sequence"/>
</dbReference>
<evidence type="ECO:0000256" key="1">
    <source>
        <dbReference type="SAM" id="Coils"/>
    </source>
</evidence>
<evidence type="ECO:0000313" key="3">
    <source>
        <dbReference type="Proteomes" id="UP001163798"/>
    </source>
</evidence>
<dbReference type="AlphaFoldDB" id="A0AA38ND54"/>
<keyword evidence="1" id="KW-0175">Coiled coil</keyword>
<reference evidence="2" key="1">
    <citation type="submission" date="2022-08" db="EMBL/GenBank/DDBJ databases">
        <authorList>
            <consortium name="DOE Joint Genome Institute"/>
            <person name="Min B."/>
            <person name="Riley R."/>
            <person name="Sierra-Patev S."/>
            <person name="Naranjo-Ortiz M."/>
            <person name="Looney B."/>
            <person name="Konkel Z."/>
            <person name="Slot J.C."/>
            <person name="Sakamoto Y."/>
            <person name="Steenwyk J.L."/>
            <person name="Rokas A."/>
            <person name="Carro J."/>
            <person name="Camarero S."/>
            <person name="Ferreira P."/>
            <person name="Molpeceres G."/>
            <person name="Ruiz-Duenas F.J."/>
            <person name="Serrano A."/>
            <person name="Henrissat B."/>
            <person name="Drula E."/>
            <person name="Hughes K.W."/>
            <person name="Mata J.L."/>
            <person name="Ishikawa N.K."/>
            <person name="Vargas-Isla R."/>
            <person name="Ushijima S."/>
            <person name="Smith C.A."/>
            <person name="Ahrendt S."/>
            <person name="Andreopoulos W."/>
            <person name="He G."/>
            <person name="Labutti K."/>
            <person name="Lipzen A."/>
            <person name="Ng V."/>
            <person name="Sandor L."/>
            <person name="Barry K."/>
            <person name="Martinez A.T."/>
            <person name="Xiao Y."/>
            <person name="Gibbons J.G."/>
            <person name="Terashima K."/>
            <person name="Hibbett D.S."/>
            <person name="Grigoriev I.V."/>
        </authorList>
    </citation>
    <scope>NUCLEOTIDE SEQUENCE</scope>
    <source>
        <strain evidence="2">TFB10291</strain>
    </source>
</reference>
<proteinExistence type="predicted"/>